<dbReference type="InterPro" id="IPR018306">
    <property type="entry name" value="Phage_T5_Orf172_DNA-bd"/>
</dbReference>
<proteinExistence type="predicted"/>
<reference evidence="2" key="1">
    <citation type="journal article" date="2019" name="Viruses">
        <title>Detection and Characterization of Invertebrate Iridoviruses Found in Reptiles and Prey Insects in Europe over the Past Two Decades.</title>
        <authorList>
            <person name="Papp T."/>
            <person name="Marschang R.E."/>
        </authorList>
    </citation>
    <scope>NUCLEOTIDE SEQUENCE</scope>
    <source>
        <strain evidence="2">Liz-CrIV</strain>
    </source>
</reference>
<evidence type="ECO:0000313" key="2">
    <source>
        <dbReference type="EMBL" id="QEA08361.1"/>
    </source>
</evidence>
<feature type="domain" description="Bacteriophage T5 Orf172 DNA-binding" evidence="1">
    <location>
        <begin position="14"/>
        <end position="91"/>
    </location>
</feature>
<evidence type="ECO:0000259" key="1">
    <source>
        <dbReference type="SMART" id="SM00974"/>
    </source>
</evidence>
<dbReference type="Pfam" id="PF10544">
    <property type="entry name" value="T5orf172"/>
    <property type="match status" value="1"/>
</dbReference>
<protein>
    <recommendedName>
        <fullName evidence="1">Bacteriophage T5 Orf172 DNA-binding domain-containing protein</fullName>
    </recommendedName>
</protein>
<organism evidence="2">
    <name type="scientific">Iridovirus Liz-CrIV</name>
    <dbReference type="NCBI Taxonomy" id="2594309"/>
    <lineage>
        <taxon>Viruses</taxon>
        <taxon>Varidnaviria</taxon>
        <taxon>Bamfordvirae</taxon>
        <taxon>Nucleocytoviricota</taxon>
        <taxon>Megaviricetes</taxon>
        <taxon>Pimascovirales</taxon>
        <taxon>Pimascovirales incertae sedis</taxon>
        <taxon>Iridoviridae</taxon>
    </lineage>
</organism>
<name>A0A5B8RIM0_9VIRU</name>
<accession>A0A5B8RIM0</accession>
<dbReference type="SMART" id="SM00974">
    <property type="entry name" value="T5orf172"/>
    <property type="match status" value="1"/>
</dbReference>
<dbReference type="EMBL" id="MN081869">
    <property type="protein sequence ID" value="QEA08361.1"/>
    <property type="molecule type" value="Genomic_DNA"/>
</dbReference>
<sequence>MEVGCVYIITTQLYEPLDIYKIGCTKDINRRLKTMNASRTSFDKFFIVNQIQTFHYFKLEQGLHKLLKKYRLNNEFFQCNVNIIENAISDYANNNVFMLHDDKIAHVAIEKKLKWFQKNNLFSITDMNLEIFLNESSLINEIKQWLSVFDKHNLYKFLHPSHFYNIVSYLKTVCIQNDDEEECLINEMNMLSINNKDSNVSEYLSKQIDNLKLD</sequence>